<dbReference type="OrthoDB" id="1933717at2759"/>
<dbReference type="InterPro" id="IPR036291">
    <property type="entry name" value="NAD(P)-bd_dom_sf"/>
</dbReference>
<evidence type="ECO:0000256" key="2">
    <source>
        <dbReference type="SAM" id="MobiDB-lite"/>
    </source>
</evidence>
<feature type="region of interest" description="Disordered" evidence="2">
    <location>
        <begin position="1"/>
        <end position="42"/>
    </location>
</feature>
<accession>U7Q5W9</accession>
<dbReference type="AlphaFoldDB" id="U7Q5W9"/>
<comment type="similarity">
    <text evidence="1">Belongs to the short-chain dehydrogenases/reductases (SDR) family.</text>
</comment>
<proteinExistence type="inferred from homology"/>
<organism evidence="3 4">
    <name type="scientific">Sporothrix schenckii (strain ATCC 58251 / de Perez 2211183)</name>
    <name type="common">Rose-picker's disease fungus</name>
    <dbReference type="NCBI Taxonomy" id="1391915"/>
    <lineage>
        <taxon>Eukaryota</taxon>
        <taxon>Fungi</taxon>
        <taxon>Dikarya</taxon>
        <taxon>Ascomycota</taxon>
        <taxon>Pezizomycotina</taxon>
        <taxon>Sordariomycetes</taxon>
        <taxon>Sordariomycetidae</taxon>
        <taxon>Ophiostomatales</taxon>
        <taxon>Ophiostomataceae</taxon>
        <taxon>Sporothrix</taxon>
    </lineage>
</organism>
<dbReference type="Pfam" id="PF00106">
    <property type="entry name" value="adh_short"/>
    <property type="match status" value="1"/>
</dbReference>
<dbReference type="InterPro" id="IPR002347">
    <property type="entry name" value="SDR_fam"/>
</dbReference>
<dbReference type="CDD" id="cd05233">
    <property type="entry name" value="SDR_c"/>
    <property type="match status" value="1"/>
</dbReference>
<dbReference type="PRINTS" id="PR00081">
    <property type="entry name" value="GDHRDH"/>
</dbReference>
<dbReference type="STRING" id="1391915.U7Q5W9"/>
<dbReference type="eggNOG" id="KOG0725">
    <property type="taxonomic scope" value="Eukaryota"/>
</dbReference>
<feature type="compositionally biased region" description="Polar residues" evidence="2">
    <location>
        <begin position="8"/>
        <end position="19"/>
    </location>
</feature>
<evidence type="ECO:0000256" key="1">
    <source>
        <dbReference type="RuleBase" id="RU000363"/>
    </source>
</evidence>
<evidence type="ECO:0000313" key="4">
    <source>
        <dbReference type="Proteomes" id="UP000018087"/>
    </source>
</evidence>
<reference evidence="4" key="1">
    <citation type="journal article" date="2014" name="Genome Announc.">
        <title>Genome sequence of the pathogenic fungus Sporothrix schenckii (ATCC 58251).</title>
        <authorList>
            <person name="Cuomo C.A."/>
            <person name="Rodriguez-Del Valle N."/>
            <person name="Perez-Sanchez L."/>
            <person name="Abouelleil A."/>
            <person name="Goldberg J."/>
            <person name="Young S."/>
            <person name="Zeng Q."/>
            <person name="Birren B.W."/>
        </authorList>
    </citation>
    <scope>NUCLEOTIDE SEQUENCE [LARGE SCALE GENOMIC DNA]</scope>
    <source>
        <strain evidence="4">ATCC 58251 / de Perez 2211183</strain>
    </source>
</reference>
<gene>
    <name evidence="3" type="ORF">HMPREF1624_00413</name>
</gene>
<sequence length="315" mass="33932">MSHEPHTGKSNLSANSVRRTPSDKTGSHFVNERHKDTYPTVDPSKRDFSGRYVFITGASKGIGRETALSFASAGAAGICIGARSGLEDLLEPLAAAAKAAGKAPPQVVAVTLDVTDEDSVAAAAATVAKTFPRIDVLVNNAGFLEKRAKIGDSDPAEWWKTFNVNVRGPYLVTRAFLSQITSPKDGGGTIVNVSSIAAHLLSPGGSAYQTSKLALQRFTEFLDVDHGLNTPEGILTFAIHPGGVLTDMGRRLPLERQSYLTETPKLAADVIVYLTEKRRLWLAARYLSATWDVEELLSKEDEIVKGDKLKVRMVV</sequence>
<dbReference type="PANTHER" id="PTHR43975">
    <property type="entry name" value="ZGC:101858"/>
    <property type="match status" value="1"/>
</dbReference>
<dbReference type="PRINTS" id="PR00080">
    <property type="entry name" value="SDRFAMILY"/>
</dbReference>
<dbReference type="SUPFAM" id="SSF51735">
    <property type="entry name" value="NAD(P)-binding Rossmann-fold domains"/>
    <property type="match status" value="1"/>
</dbReference>
<dbReference type="HOGENOM" id="CLU_010194_8_0_1"/>
<dbReference type="Proteomes" id="UP000018087">
    <property type="component" value="Unassembled WGS sequence"/>
</dbReference>
<dbReference type="PANTHER" id="PTHR43975:SF2">
    <property type="entry name" value="EG:BACR7A4.14 PROTEIN-RELATED"/>
    <property type="match status" value="1"/>
</dbReference>
<keyword evidence="4" id="KW-1185">Reference proteome</keyword>
<protein>
    <submittedName>
        <fullName evidence="3">Uncharacterized protein</fullName>
    </submittedName>
</protein>
<dbReference type="EMBL" id="KI440842">
    <property type="protein sequence ID" value="ERT02116.1"/>
    <property type="molecule type" value="Genomic_DNA"/>
</dbReference>
<dbReference type="Gene3D" id="3.40.50.720">
    <property type="entry name" value="NAD(P)-binding Rossmann-like Domain"/>
    <property type="match status" value="1"/>
</dbReference>
<name>U7Q5W9_SPOS1</name>
<evidence type="ECO:0000313" key="3">
    <source>
        <dbReference type="EMBL" id="ERT02116.1"/>
    </source>
</evidence>
<feature type="compositionally biased region" description="Basic and acidic residues" evidence="2">
    <location>
        <begin position="20"/>
        <end position="42"/>
    </location>
</feature>